<dbReference type="PDBsum" id="3FT7"/>
<protein>
    <recommendedName>
        <fullName evidence="4">CopG domain protein DNA-binding domain protein</fullName>
    </recommendedName>
</protein>
<dbReference type="PDB" id="3FT7">
    <property type="method" value="X-ray"/>
    <property type="resolution" value="2.00 A"/>
    <property type="chains" value="A/B=2-56"/>
</dbReference>
<dbReference type="EMBL" id="U36383">
    <property type="protein sequence ID" value="AAC44110.1"/>
    <property type="molecule type" value="Genomic_DNA"/>
</dbReference>
<keyword evidence="1" id="KW-0614">Plasmid</keyword>
<dbReference type="PDB" id="2K9I">
    <property type="method" value="NMR"/>
    <property type="chains" value="A/B=2-56"/>
</dbReference>
<proteinExistence type="evidence at protein level"/>
<keyword evidence="2 3" id="KW-0002">3D-structure</keyword>
<dbReference type="SUPFAM" id="SSF47598">
    <property type="entry name" value="Ribbon-helix-helix"/>
    <property type="match status" value="1"/>
</dbReference>
<geneLocation type="plasmid" evidence="1">
    <name>pRN1</name>
</geneLocation>
<dbReference type="BMRB" id="Q54323"/>
<dbReference type="InterPro" id="IPR010985">
    <property type="entry name" value="Ribbon_hlx_hlx"/>
</dbReference>
<name>Q54323_SACIS</name>
<reference evidence="2 3" key="2">
    <citation type="journal article" date="2009" name="Biochemistry">
        <title>Structure-based stability analysis of an extremely stable dimeric DNA binding protein from Sulfolobus islandicus.</title>
        <authorList>
            <person name="Weininger U."/>
            <person name="Zeeb M."/>
            <person name="Neumann P."/>
            <person name="Low C."/>
            <person name="Stubbs M.T."/>
            <person name="Lipps G."/>
            <person name="Balbach J."/>
        </authorList>
    </citation>
    <scope>X-RAY CRYSTALLOGRAPHY (2.00 ANGSTROMS) OF 2-56</scope>
</reference>
<reference evidence="1" key="1">
    <citation type="journal article" date="1996" name="Plasmid">
        <title>Complete nucleotide sequence of the Sulfolobus islandicus multicopy plasmid pRN1.</title>
        <authorList>
            <person name="Keeling P.J."/>
            <person name="Klenk H.P."/>
            <person name="Singh R.K."/>
            <person name="Feeley O."/>
            <person name="Schleper C."/>
            <person name="Zillig W."/>
            <person name="Doolittle W.F."/>
            <person name="Sensen C.W."/>
        </authorList>
    </citation>
    <scope>NUCLEOTIDE SEQUENCE</scope>
    <source>
        <strain evidence="1">REN1H1</strain>
        <plasmid evidence="1">pRN1</plasmid>
    </source>
</reference>
<sequence>MGRPYKLLNGIKLGVYIPQEWHDRLMEIAKEKNLTLSDVCRLAIKEYLDNHDKQKK</sequence>
<dbReference type="GO" id="GO:0006355">
    <property type="term" value="P:regulation of DNA-templated transcription"/>
    <property type="evidence" value="ECO:0007669"/>
    <property type="project" value="InterPro"/>
</dbReference>
<dbReference type="InterPro" id="IPR013321">
    <property type="entry name" value="Arc_rbn_hlx_hlx"/>
</dbReference>
<evidence type="ECO:0007829" key="2">
    <source>
        <dbReference type="PDB" id="2K9I"/>
    </source>
</evidence>
<evidence type="ECO:0007829" key="3">
    <source>
        <dbReference type="PDB" id="3FT7"/>
    </source>
</evidence>
<dbReference type="AlphaFoldDB" id="Q54323"/>
<evidence type="ECO:0008006" key="4">
    <source>
        <dbReference type="Google" id="ProtNLM"/>
    </source>
</evidence>
<dbReference type="Gene3D" id="1.10.1220.10">
    <property type="entry name" value="Met repressor-like"/>
    <property type="match status" value="1"/>
</dbReference>
<dbReference type="NCBIfam" id="NF041793">
    <property type="entry name" value="ORF56"/>
    <property type="match status" value="1"/>
</dbReference>
<dbReference type="EvolutionaryTrace" id="Q54323"/>
<dbReference type="SMR" id="Q54323"/>
<dbReference type="PDBsum" id="2K9I"/>
<evidence type="ECO:0000313" key="1">
    <source>
        <dbReference type="EMBL" id="AAC44110.1"/>
    </source>
</evidence>
<organism evidence="1">
    <name type="scientific">Saccharolobus islandicus</name>
    <name type="common">Sulfolobus islandicus</name>
    <dbReference type="NCBI Taxonomy" id="43080"/>
    <lineage>
        <taxon>Archaea</taxon>
        <taxon>Thermoproteota</taxon>
        <taxon>Thermoprotei</taxon>
        <taxon>Sulfolobales</taxon>
        <taxon>Sulfolobaceae</taxon>
        <taxon>Saccharolobus</taxon>
    </lineage>
</organism>
<accession>Q54323</accession>